<dbReference type="GO" id="GO:0000976">
    <property type="term" value="F:transcription cis-regulatory region binding"/>
    <property type="evidence" value="ECO:0007669"/>
    <property type="project" value="TreeGrafter"/>
</dbReference>
<evidence type="ECO:0000259" key="5">
    <source>
        <dbReference type="PROSITE" id="PS50977"/>
    </source>
</evidence>
<evidence type="ECO:0000256" key="3">
    <source>
        <dbReference type="ARBA" id="ARBA00023163"/>
    </source>
</evidence>
<feature type="DNA-binding region" description="H-T-H motif" evidence="4">
    <location>
        <begin position="39"/>
        <end position="58"/>
    </location>
</feature>
<gene>
    <name evidence="6" type="ORF">HNR67_005916</name>
</gene>
<evidence type="ECO:0000313" key="7">
    <source>
        <dbReference type="Proteomes" id="UP000533598"/>
    </source>
</evidence>
<dbReference type="EMBL" id="JACHMH010000001">
    <property type="protein sequence ID" value="MBB4679798.1"/>
    <property type="molecule type" value="Genomic_DNA"/>
</dbReference>
<evidence type="ECO:0000256" key="2">
    <source>
        <dbReference type="ARBA" id="ARBA00023125"/>
    </source>
</evidence>
<organism evidence="6 7">
    <name type="scientific">Crossiella cryophila</name>
    <dbReference type="NCBI Taxonomy" id="43355"/>
    <lineage>
        <taxon>Bacteria</taxon>
        <taxon>Bacillati</taxon>
        <taxon>Actinomycetota</taxon>
        <taxon>Actinomycetes</taxon>
        <taxon>Pseudonocardiales</taxon>
        <taxon>Pseudonocardiaceae</taxon>
        <taxon>Crossiella</taxon>
    </lineage>
</organism>
<sequence length="201" mass="22063">MEQPVDHRRGPRRRGEVLFNAIVEATLAELAEVGYAGLTMDGVAQRARTSKASLYRRWPTRQDLVAAAIQHTARTTEPIPDTGGLRTDLLAALDLVVQRLTSPVGEAVRGILTDTLRDPELTRELRESMVSGRNRLLTQVLRQAAERGEIRAETITPRVAAAGPALVLHHFLTQGPPMPVELRAQIVDEVLLPLAGLPRVQ</sequence>
<dbReference type="Pfam" id="PF16859">
    <property type="entry name" value="TetR_C_11"/>
    <property type="match status" value="1"/>
</dbReference>
<dbReference type="PANTHER" id="PTHR30055">
    <property type="entry name" value="HTH-TYPE TRANSCRIPTIONAL REGULATOR RUTR"/>
    <property type="match status" value="1"/>
</dbReference>
<dbReference type="SUPFAM" id="SSF48498">
    <property type="entry name" value="Tetracyclin repressor-like, C-terminal domain"/>
    <property type="match status" value="1"/>
</dbReference>
<dbReference type="PANTHER" id="PTHR30055:SF225">
    <property type="entry name" value="TRANSCRIPTIONAL REGULATORY PROTEIN-RELATED"/>
    <property type="match status" value="1"/>
</dbReference>
<dbReference type="InterPro" id="IPR011075">
    <property type="entry name" value="TetR_C"/>
</dbReference>
<accession>A0A7W7CEQ3</accession>
<keyword evidence="2 4" id="KW-0238">DNA-binding</keyword>
<keyword evidence="7" id="KW-1185">Reference proteome</keyword>
<evidence type="ECO:0000256" key="1">
    <source>
        <dbReference type="ARBA" id="ARBA00023015"/>
    </source>
</evidence>
<evidence type="ECO:0000313" key="6">
    <source>
        <dbReference type="EMBL" id="MBB4679798.1"/>
    </source>
</evidence>
<reference evidence="6 7" key="1">
    <citation type="submission" date="2020-08" db="EMBL/GenBank/DDBJ databases">
        <title>Sequencing the genomes of 1000 actinobacteria strains.</title>
        <authorList>
            <person name="Klenk H.-P."/>
        </authorList>
    </citation>
    <scope>NUCLEOTIDE SEQUENCE [LARGE SCALE GENOMIC DNA]</scope>
    <source>
        <strain evidence="6 7">DSM 44230</strain>
    </source>
</reference>
<dbReference type="InterPro" id="IPR036271">
    <property type="entry name" value="Tet_transcr_reg_TetR-rel_C_sf"/>
</dbReference>
<keyword evidence="3" id="KW-0804">Transcription</keyword>
<name>A0A7W7CEQ3_9PSEU</name>
<evidence type="ECO:0000256" key="4">
    <source>
        <dbReference type="PROSITE-ProRule" id="PRU00335"/>
    </source>
</evidence>
<proteinExistence type="predicted"/>
<dbReference type="Gene3D" id="1.10.10.60">
    <property type="entry name" value="Homeodomain-like"/>
    <property type="match status" value="1"/>
</dbReference>
<dbReference type="SUPFAM" id="SSF46689">
    <property type="entry name" value="Homeodomain-like"/>
    <property type="match status" value="1"/>
</dbReference>
<protein>
    <submittedName>
        <fullName evidence="6">AcrR family transcriptional regulator</fullName>
    </submittedName>
</protein>
<comment type="caution">
    <text evidence="6">The sequence shown here is derived from an EMBL/GenBank/DDBJ whole genome shotgun (WGS) entry which is preliminary data.</text>
</comment>
<dbReference type="Proteomes" id="UP000533598">
    <property type="component" value="Unassembled WGS sequence"/>
</dbReference>
<dbReference type="InterPro" id="IPR001647">
    <property type="entry name" value="HTH_TetR"/>
</dbReference>
<dbReference type="Gene3D" id="1.10.357.10">
    <property type="entry name" value="Tetracycline Repressor, domain 2"/>
    <property type="match status" value="1"/>
</dbReference>
<dbReference type="GO" id="GO:0003700">
    <property type="term" value="F:DNA-binding transcription factor activity"/>
    <property type="evidence" value="ECO:0007669"/>
    <property type="project" value="TreeGrafter"/>
</dbReference>
<dbReference type="InterPro" id="IPR050109">
    <property type="entry name" value="HTH-type_TetR-like_transc_reg"/>
</dbReference>
<dbReference type="AlphaFoldDB" id="A0A7W7CEQ3"/>
<keyword evidence="1" id="KW-0805">Transcription regulation</keyword>
<dbReference type="PROSITE" id="PS50977">
    <property type="entry name" value="HTH_TETR_2"/>
    <property type="match status" value="1"/>
</dbReference>
<dbReference type="InterPro" id="IPR009057">
    <property type="entry name" value="Homeodomain-like_sf"/>
</dbReference>
<dbReference type="Pfam" id="PF00440">
    <property type="entry name" value="TetR_N"/>
    <property type="match status" value="1"/>
</dbReference>
<feature type="domain" description="HTH tetR-type" evidence="5">
    <location>
        <begin position="16"/>
        <end position="76"/>
    </location>
</feature>
<dbReference type="RefSeq" id="WP_185005502.1">
    <property type="nucleotide sequence ID" value="NZ_BAAAUI010000043.1"/>
</dbReference>